<dbReference type="InterPro" id="IPR020603">
    <property type="entry name" value="MraZ_dom"/>
</dbReference>
<dbReference type="AlphaFoldDB" id="D5H6A4"/>
<evidence type="ECO:0000256" key="2">
    <source>
        <dbReference type="ARBA" id="ARBA00022490"/>
    </source>
</evidence>
<evidence type="ECO:0000256" key="1">
    <source>
        <dbReference type="ARBA" id="ARBA00013860"/>
    </source>
</evidence>
<comment type="similarity">
    <text evidence="7">Belongs to the MraZ family.</text>
</comment>
<dbReference type="GO" id="GO:0009295">
    <property type="term" value="C:nucleoid"/>
    <property type="evidence" value="ECO:0007669"/>
    <property type="project" value="UniProtKB-SubCell"/>
</dbReference>
<accession>D5H6A4</accession>
<keyword evidence="2 7" id="KW-0963">Cytoplasm</keyword>
<dbReference type="CDD" id="cd16321">
    <property type="entry name" value="MraZ_C"/>
    <property type="match status" value="1"/>
</dbReference>
<protein>
    <recommendedName>
        <fullName evidence="1 7">Transcriptional regulator MraZ</fullName>
    </recommendedName>
</protein>
<dbReference type="CDD" id="cd16320">
    <property type="entry name" value="MraZ_N"/>
    <property type="match status" value="1"/>
</dbReference>
<dbReference type="InterPro" id="IPR003444">
    <property type="entry name" value="MraZ"/>
</dbReference>
<gene>
    <name evidence="7 9" type="primary">mraZ</name>
    <name evidence="9" type="ordered locus">SRM_00638</name>
</gene>
<name>D5H6A4_SALRM</name>
<dbReference type="Proteomes" id="UP000000933">
    <property type="component" value="Chromosome"/>
</dbReference>
<dbReference type="PANTHER" id="PTHR34701">
    <property type="entry name" value="TRANSCRIPTIONAL REGULATOR MRAZ"/>
    <property type="match status" value="1"/>
</dbReference>
<keyword evidence="6 7" id="KW-0804">Transcription</keyword>
<keyword evidence="4 7" id="KW-0805">Transcription regulation</keyword>
<reference evidence="10" key="2">
    <citation type="submission" date="2010-04" db="EMBL/GenBank/DDBJ databases">
        <title>Genome sequence of Salinibacter ruber M8.</title>
        <authorList>
            <consortium name="Genoscope"/>
        </authorList>
    </citation>
    <scope>NUCLEOTIDE SEQUENCE [LARGE SCALE GENOMIC DNA]</scope>
    <source>
        <strain evidence="10">M8</strain>
    </source>
</reference>
<dbReference type="GO" id="GO:0003700">
    <property type="term" value="F:DNA-binding transcription factor activity"/>
    <property type="evidence" value="ECO:0007669"/>
    <property type="project" value="UniProtKB-UniRule"/>
</dbReference>
<dbReference type="SUPFAM" id="SSF89447">
    <property type="entry name" value="AbrB/MazE/MraZ-like"/>
    <property type="match status" value="1"/>
</dbReference>
<evidence type="ECO:0000256" key="3">
    <source>
        <dbReference type="ARBA" id="ARBA00022737"/>
    </source>
</evidence>
<dbReference type="EMBL" id="FP565814">
    <property type="protein sequence ID" value="CBH23559.1"/>
    <property type="molecule type" value="Genomic_DNA"/>
</dbReference>
<sequence>MTLARNRVHCGARGEMWGIVPGWFSLLRSRLPFRRATRGACSVMAFKGQAEYSVDSKGRVAIPAKMRKSLSPAANETFTITRGFEDCIFLYPMDEWSDIEEEIDELSMYDREVRNFVRLIMRWASEVSLDGQGRISIPNPLIDFAGLDDSALILGAFDHIEIWDPAQFDGYLNEQPDDYETLAESVMR</sequence>
<dbReference type="InterPro" id="IPR038619">
    <property type="entry name" value="MraZ_sf"/>
</dbReference>
<evidence type="ECO:0000256" key="4">
    <source>
        <dbReference type="ARBA" id="ARBA00023015"/>
    </source>
</evidence>
<dbReference type="InterPro" id="IPR035642">
    <property type="entry name" value="MraZ_N"/>
</dbReference>
<evidence type="ECO:0000256" key="6">
    <source>
        <dbReference type="ARBA" id="ARBA00023163"/>
    </source>
</evidence>
<dbReference type="InterPro" id="IPR037914">
    <property type="entry name" value="SpoVT-AbrB_sf"/>
</dbReference>
<proteinExistence type="inferred from homology"/>
<dbReference type="InterPro" id="IPR007159">
    <property type="entry name" value="SpoVT-AbrB_dom"/>
</dbReference>
<comment type="subcellular location">
    <subcellularLocation>
        <location evidence="7">Cytoplasm</location>
        <location evidence="7">Nucleoid</location>
    </subcellularLocation>
</comment>
<dbReference type="PROSITE" id="PS51740">
    <property type="entry name" value="SPOVT_ABRB"/>
    <property type="match status" value="2"/>
</dbReference>
<dbReference type="HAMAP" id="MF_01008">
    <property type="entry name" value="MraZ"/>
    <property type="match status" value="1"/>
</dbReference>
<dbReference type="GO" id="GO:0000976">
    <property type="term" value="F:transcription cis-regulatory region binding"/>
    <property type="evidence" value="ECO:0007669"/>
    <property type="project" value="TreeGrafter"/>
</dbReference>
<reference evidence="9 10" key="1">
    <citation type="journal article" date="2010" name="ISME J.">
        <title>Fine-scale evolution: genomic, phenotypic and ecological differentiation in two coexisting Salinibacter ruber strains.</title>
        <authorList>
            <person name="Pena A."/>
            <person name="Teeling H."/>
            <person name="Huerta-Cepas J."/>
            <person name="Santos F."/>
            <person name="Yarza P."/>
            <person name="Brito-Echeverria J."/>
            <person name="Lucio M."/>
            <person name="Schmitt-Kopplin P."/>
            <person name="Meseguer I."/>
            <person name="Schenowitz C."/>
            <person name="Dossat C."/>
            <person name="Barbe V."/>
            <person name="Dopazo J."/>
            <person name="Rossello-Mora R."/>
            <person name="Schuler M."/>
            <person name="Glockner F.O."/>
            <person name="Amann R."/>
            <person name="Gabaldon T."/>
            <person name="Anton J."/>
        </authorList>
    </citation>
    <scope>NUCLEOTIDE SEQUENCE [LARGE SCALE GENOMIC DNA]</scope>
    <source>
        <strain evidence="9 10">M8</strain>
    </source>
</reference>
<keyword evidence="5 7" id="KW-0238">DNA-binding</keyword>
<dbReference type="HOGENOM" id="CLU_107907_0_0_10"/>
<evidence type="ECO:0000256" key="5">
    <source>
        <dbReference type="ARBA" id="ARBA00023125"/>
    </source>
</evidence>
<feature type="domain" description="SpoVT-AbrB" evidence="8">
    <location>
        <begin position="124"/>
        <end position="167"/>
    </location>
</feature>
<evidence type="ECO:0000256" key="7">
    <source>
        <dbReference type="HAMAP-Rule" id="MF_01008"/>
    </source>
</evidence>
<organism evidence="9 10">
    <name type="scientific">Salinibacter ruber (strain M8)</name>
    <dbReference type="NCBI Taxonomy" id="761659"/>
    <lineage>
        <taxon>Bacteria</taxon>
        <taxon>Pseudomonadati</taxon>
        <taxon>Rhodothermota</taxon>
        <taxon>Rhodothermia</taxon>
        <taxon>Rhodothermales</taxon>
        <taxon>Salinibacteraceae</taxon>
        <taxon>Salinibacter</taxon>
    </lineage>
</organism>
<dbReference type="Gene3D" id="3.40.1550.20">
    <property type="entry name" value="Transcriptional regulator MraZ domain"/>
    <property type="match status" value="1"/>
</dbReference>
<dbReference type="GO" id="GO:0005737">
    <property type="term" value="C:cytoplasm"/>
    <property type="evidence" value="ECO:0007669"/>
    <property type="project" value="UniProtKB-UniRule"/>
</dbReference>
<keyword evidence="3" id="KW-0677">Repeat</keyword>
<evidence type="ECO:0000259" key="8">
    <source>
        <dbReference type="PROSITE" id="PS51740"/>
    </source>
</evidence>
<dbReference type="InterPro" id="IPR035644">
    <property type="entry name" value="MraZ_C"/>
</dbReference>
<evidence type="ECO:0000313" key="9">
    <source>
        <dbReference type="EMBL" id="CBH23559.1"/>
    </source>
</evidence>
<feature type="domain" description="SpoVT-AbrB" evidence="8">
    <location>
        <begin position="49"/>
        <end position="95"/>
    </location>
</feature>
<dbReference type="Pfam" id="PF02381">
    <property type="entry name" value="MraZ"/>
    <property type="match status" value="2"/>
</dbReference>
<dbReference type="KEGG" id="srm:SRM_00638"/>
<dbReference type="PANTHER" id="PTHR34701:SF1">
    <property type="entry name" value="TRANSCRIPTIONAL REGULATOR MRAZ"/>
    <property type="match status" value="1"/>
</dbReference>
<dbReference type="GO" id="GO:2000143">
    <property type="term" value="P:negative regulation of DNA-templated transcription initiation"/>
    <property type="evidence" value="ECO:0007669"/>
    <property type="project" value="TreeGrafter"/>
</dbReference>
<comment type="subunit">
    <text evidence="7">Forms oligomers.</text>
</comment>
<evidence type="ECO:0000313" key="10">
    <source>
        <dbReference type="Proteomes" id="UP000000933"/>
    </source>
</evidence>
<dbReference type="NCBIfam" id="TIGR00242">
    <property type="entry name" value="division/cell wall cluster transcriptional repressor MraZ"/>
    <property type="match status" value="1"/>
</dbReference>